<protein>
    <recommendedName>
        <fullName evidence="2 6">Orotate phosphoribosyltransferase</fullName>
        <shortName evidence="6">OPRT</shortName>
        <shortName evidence="6">OPRTase</shortName>
        <ecNumber evidence="2 6">2.4.2.10</ecNumber>
    </recommendedName>
</protein>
<dbReference type="CDD" id="cd06223">
    <property type="entry name" value="PRTases_typeI"/>
    <property type="match status" value="1"/>
</dbReference>
<dbReference type="OrthoDB" id="9779060at2"/>
<dbReference type="GO" id="GO:0044205">
    <property type="term" value="P:'de novo' UMP biosynthetic process"/>
    <property type="evidence" value="ECO:0007669"/>
    <property type="project" value="UniProtKB-UniRule"/>
</dbReference>
<comment type="subunit">
    <text evidence="6">Homodimer.</text>
</comment>
<evidence type="ECO:0000313" key="9">
    <source>
        <dbReference type="Proteomes" id="UP000006637"/>
    </source>
</evidence>
<dbReference type="EC" id="2.4.2.10" evidence="2 6"/>
<comment type="function">
    <text evidence="6">Catalyzes the transfer of a ribosyl phosphate group from 5-phosphoribose 1-diphosphate to orotate, leading to the formation of orotidine monophosphate (OMP).</text>
</comment>
<sequence length="178" mass="19094">MEPPERRDLAARIREASLLEGDFVLSSGRRSSFYVDKYLFSTDPALLRDIAAGLEGLLPAGVERLAGVELGAVPLVVAVALRTGMPYVIVRKEAKGHGTVRGIEGRLGEGERVALIEDVTTTGTQAVRAARRLAEAGAEVAGVVAVLDRREGEAGEDLQGFPFRALFRIEDLRAAKAR</sequence>
<organism evidence="8 9">
    <name type="scientific">Rubrobacter xylanophilus (strain DSM 9941 / JCM 11954 / NBRC 16129 / PRD-1)</name>
    <dbReference type="NCBI Taxonomy" id="266117"/>
    <lineage>
        <taxon>Bacteria</taxon>
        <taxon>Bacillati</taxon>
        <taxon>Actinomycetota</taxon>
        <taxon>Rubrobacteria</taxon>
        <taxon>Rubrobacterales</taxon>
        <taxon>Rubrobacteraceae</taxon>
        <taxon>Rubrobacter</taxon>
    </lineage>
</organism>
<dbReference type="GO" id="GO:0019856">
    <property type="term" value="P:pyrimidine nucleobase biosynthetic process"/>
    <property type="evidence" value="ECO:0007669"/>
    <property type="project" value="TreeGrafter"/>
</dbReference>
<dbReference type="InterPro" id="IPR023031">
    <property type="entry name" value="OPRT"/>
</dbReference>
<feature type="binding site" description="in other chain" evidence="6">
    <location>
        <begin position="117"/>
        <end position="125"/>
    </location>
    <ligand>
        <name>5-phospho-alpha-D-ribose 1-diphosphate</name>
        <dbReference type="ChEBI" id="CHEBI:58017"/>
        <note>ligand shared between dimeric partners</note>
    </ligand>
</feature>
<evidence type="ECO:0000313" key="8">
    <source>
        <dbReference type="EMBL" id="ABG05231.1"/>
    </source>
</evidence>
<name>Q1ATP7_RUBXD</name>
<dbReference type="InterPro" id="IPR000836">
    <property type="entry name" value="PRTase_dom"/>
</dbReference>
<dbReference type="eggNOG" id="COG0461">
    <property type="taxonomic scope" value="Bacteria"/>
</dbReference>
<feature type="binding site" evidence="6">
    <location>
        <position position="91"/>
    </location>
    <ligand>
        <name>5-phospho-alpha-D-ribose 1-diphosphate</name>
        <dbReference type="ChEBI" id="CHEBI:58017"/>
        <note>ligand shared between dimeric partners</note>
    </ligand>
</feature>
<dbReference type="EMBL" id="CP000386">
    <property type="protein sequence ID" value="ABG05231.1"/>
    <property type="molecule type" value="Genomic_DNA"/>
</dbReference>
<feature type="binding site" description="in other chain" evidence="6">
    <location>
        <position position="92"/>
    </location>
    <ligand>
        <name>5-phospho-alpha-D-ribose 1-diphosphate</name>
        <dbReference type="ChEBI" id="CHEBI:58017"/>
        <note>ligand shared between dimeric partners</note>
    </ligand>
</feature>
<evidence type="ECO:0000256" key="4">
    <source>
        <dbReference type="ARBA" id="ARBA00022679"/>
    </source>
</evidence>
<evidence type="ECO:0000256" key="3">
    <source>
        <dbReference type="ARBA" id="ARBA00022676"/>
    </source>
</evidence>
<evidence type="ECO:0000256" key="5">
    <source>
        <dbReference type="ARBA" id="ARBA00022975"/>
    </source>
</evidence>
<dbReference type="GO" id="GO:0004588">
    <property type="term" value="F:orotate phosphoribosyltransferase activity"/>
    <property type="evidence" value="ECO:0007669"/>
    <property type="project" value="UniProtKB-UniRule"/>
</dbReference>
<keyword evidence="5 6" id="KW-0665">Pyrimidine biosynthesis</keyword>
<dbReference type="InterPro" id="IPR029057">
    <property type="entry name" value="PRTase-like"/>
</dbReference>
<feature type="binding site" evidence="6">
    <location>
        <position position="121"/>
    </location>
    <ligand>
        <name>orotate</name>
        <dbReference type="ChEBI" id="CHEBI:30839"/>
    </ligand>
</feature>
<dbReference type="KEGG" id="rxy:Rxyl_2302"/>
<comment type="catalytic activity">
    <reaction evidence="6">
        <text>orotidine 5'-phosphate + diphosphate = orotate + 5-phospho-alpha-D-ribose 1-diphosphate</text>
        <dbReference type="Rhea" id="RHEA:10380"/>
        <dbReference type="ChEBI" id="CHEBI:30839"/>
        <dbReference type="ChEBI" id="CHEBI:33019"/>
        <dbReference type="ChEBI" id="CHEBI:57538"/>
        <dbReference type="ChEBI" id="CHEBI:58017"/>
        <dbReference type="EC" id="2.4.2.10"/>
    </reaction>
</comment>
<dbReference type="RefSeq" id="WP_011565245.1">
    <property type="nucleotide sequence ID" value="NC_008148.1"/>
</dbReference>
<dbReference type="GO" id="GO:0000287">
    <property type="term" value="F:magnesium ion binding"/>
    <property type="evidence" value="ECO:0007669"/>
    <property type="project" value="UniProtKB-UniRule"/>
</dbReference>
<comment type="cofactor">
    <cofactor evidence="6">
        <name>Mg(2+)</name>
        <dbReference type="ChEBI" id="CHEBI:18420"/>
    </cofactor>
</comment>
<evidence type="ECO:0000256" key="2">
    <source>
        <dbReference type="ARBA" id="ARBA00011971"/>
    </source>
</evidence>
<proteinExistence type="inferred from homology"/>
<dbReference type="AlphaFoldDB" id="Q1ATP7"/>
<dbReference type="PANTHER" id="PTHR19278:SF9">
    <property type="entry name" value="URIDINE 5'-MONOPHOSPHATE SYNTHASE"/>
    <property type="match status" value="1"/>
</dbReference>
<dbReference type="PhylomeDB" id="Q1ATP7"/>
<reference evidence="8 9" key="1">
    <citation type="submission" date="2006-06" db="EMBL/GenBank/DDBJ databases">
        <title>Complete sequence of Rubrobacter xylanophilus DSM 9941.</title>
        <authorList>
            <consortium name="US DOE Joint Genome Institute"/>
            <person name="Copeland A."/>
            <person name="Lucas S."/>
            <person name="Lapidus A."/>
            <person name="Barry K."/>
            <person name="Detter J.C."/>
            <person name="Glavina del Rio T."/>
            <person name="Hammon N."/>
            <person name="Israni S."/>
            <person name="Dalin E."/>
            <person name="Tice H."/>
            <person name="Pitluck S."/>
            <person name="Munk A.C."/>
            <person name="Brettin T."/>
            <person name="Bruce D."/>
            <person name="Han C."/>
            <person name="Tapia R."/>
            <person name="Gilna P."/>
            <person name="Schmutz J."/>
            <person name="Larimer F."/>
            <person name="Land M."/>
            <person name="Hauser L."/>
            <person name="Kyrpides N."/>
            <person name="Lykidis A."/>
            <person name="da Costa M.S."/>
            <person name="Rainey F.A."/>
            <person name="Empadinhas N."/>
            <person name="Jolivet E."/>
            <person name="Battista J.R."/>
            <person name="Richardson P."/>
        </authorList>
    </citation>
    <scope>NUCLEOTIDE SEQUENCE [LARGE SCALE GENOMIC DNA]</scope>
    <source>
        <strain evidence="9">DSM 9941 / NBRC 16129 / PRD-1</strain>
    </source>
</reference>
<gene>
    <name evidence="6" type="primary">pyrE</name>
    <name evidence="8" type="ordered locus">Rxyl_2302</name>
</gene>
<feature type="binding site" evidence="6">
    <location>
        <position position="97"/>
    </location>
    <ligand>
        <name>5-phospho-alpha-D-ribose 1-diphosphate</name>
        <dbReference type="ChEBI" id="CHEBI:58017"/>
        <note>ligand shared between dimeric partners</note>
    </ligand>
</feature>
<evidence type="ECO:0000259" key="7">
    <source>
        <dbReference type="Pfam" id="PF00156"/>
    </source>
</evidence>
<feature type="binding site" evidence="6">
    <location>
        <position position="149"/>
    </location>
    <ligand>
        <name>orotate</name>
        <dbReference type="ChEBI" id="CHEBI:30839"/>
    </ligand>
</feature>
<dbReference type="Gene3D" id="3.40.50.2020">
    <property type="match status" value="1"/>
</dbReference>
<evidence type="ECO:0000256" key="1">
    <source>
        <dbReference type="ARBA" id="ARBA00004889"/>
    </source>
</evidence>
<feature type="domain" description="Phosphoribosyltransferase" evidence="7">
    <location>
        <begin position="65"/>
        <end position="154"/>
    </location>
</feature>
<keyword evidence="9" id="KW-1185">Reference proteome</keyword>
<dbReference type="NCBIfam" id="TIGR00336">
    <property type="entry name" value="pyrE"/>
    <property type="match status" value="1"/>
</dbReference>
<dbReference type="Proteomes" id="UP000006637">
    <property type="component" value="Chromosome"/>
</dbReference>
<keyword evidence="4 6" id="KW-0808">Transferase</keyword>
<evidence type="ECO:0000256" key="6">
    <source>
        <dbReference type="HAMAP-Rule" id="MF_01208"/>
    </source>
</evidence>
<accession>Q1ATP7</accession>
<comment type="pathway">
    <text evidence="1 6">Pyrimidine metabolism; UMP biosynthesis via de novo pathway; UMP from orotate: step 1/2.</text>
</comment>
<dbReference type="HAMAP" id="MF_01208">
    <property type="entry name" value="PyrE"/>
    <property type="match status" value="1"/>
</dbReference>
<dbReference type="UniPathway" id="UPA00070">
    <property type="reaction ID" value="UER00119"/>
</dbReference>
<dbReference type="InterPro" id="IPR004467">
    <property type="entry name" value="Or_phspho_trans_dom"/>
</dbReference>
<comment type="caution">
    <text evidence="6">Lacks conserved residue(s) required for the propagation of feature annotation.</text>
</comment>
<keyword evidence="3 6" id="KW-0328">Glycosyltransferase</keyword>
<dbReference type="SUPFAM" id="SSF53271">
    <property type="entry name" value="PRTase-like"/>
    <property type="match status" value="1"/>
</dbReference>
<dbReference type="HOGENOM" id="CLU_074878_2_0_11"/>
<dbReference type="Pfam" id="PF00156">
    <property type="entry name" value="Pribosyltran"/>
    <property type="match status" value="1"/>
</dbReference>
<keyword evidence="6" id="KW-0460">Magnesium</keyword>
<feature type="binding site" evidence="6">
    <location>
        <position position="95"/>
    </location>
    <ligand>
        <name>5-phospho-alpha-D-ribose 1-diphosphate</name>
        <dbReference type="ChEBI" id="CHEBI:58017"/>
        <note>ligand shared between dimeric partners</note>
    </ligand>
</feature>
<dbReference type="PANTHER" id="PTHR19278">
    <property type="entry name" value="OROTATE PHOSPHORIBOSYLTRANSFERASE"/>
    <property type="match status" value="1"/>
</dbReference>
<comment type="similarity">
    <text evidence="6">Belongs to the purine/pyrimidine phosphoribosyltransferase family. PyrE subfamily.</text>
</comment>
<dbReference type="STRING" id="266117.Rxyl_2302"/>